<evidence type="ECO:0000256" key="3">
    <source>
        <dbReference type="ARBA" id="ARBA00023187"/>
    </source>
</evidence>
<evidence type="ECO:0000313" key="7">
    <source>
        <dbReference type="EMBL" id="KNC73312.1"/>
    </source>
</evidence>
<dbReference type="Pfam" id="PF00009">
    <property type="entry name" value="GTP_EFTU"/>
    <property type="match status" value="1"/>
</dbReference>
<dbReference type="Gene3D" id="3.90.1430.10">
    <property type="entry name" value="Yeast translation eEF2 (G' domain)"/>
    <property type="match status" value="1"/>
</dbReference>
<feature type="domain" description="Tr-type G" evidence="6">
    <location>
        <begin position="137"/>
        <end position="444"/>
    </location>
</feature>
<dbReference type="GO" id="GO:0030623">
    <property type="term" value="F:U5 snRNA binding"/>
    <property type="evidence" value="ECO:0007669"/>
    <property type="project" value="TreeGrafter"/>
</dbReference>
<organism evidence="7 8">
    <name type="scientific">Sphaeroforma arctica JP610</name>
    <dbReference type="NCBI Taxonomy" id="667725"/>
    <lineage>
        <taxon>Eukaryota</taxon>
        <taxon>Ichthyosporea</taxon>
        <taxon>Ichthyophonida</taxon>
        <taxon>Sphaeroforma</taxon>
    </lineage>
</organism>
<evidence type="ECO:0000256" key="1">
    <source>
        <dbReference type="ARBA" id="ARBA00004123"/>
    </source>
</evidence>
<dbReference type="PANTHER" id="PTHR42908">
    <property type="entry name" value="TRANSLATION ELONGATION FACTOR-RELATED"/>
    <property type="match status" value="1"/>
</dbReference>
<keyword evidence="4" id="KW-0539">Nucleus</keyword>
<comment type="subcellular location">
    <subcellularLocation>
        <location evidence="1">Nucleus</location>
    </subcellularLocation>
</comment>
<dbReference type="FunFam" id="3.40.50.300:FF:000646">
    <property type="entry name" value="U5 small nuclear ribonucleoprotein component"/>
    <property type="match status" value="1"/>
</dbReference>
<name>A0A0L0F9B0_9EUKA</name>
<proteinExistence type="predicted"/>
<dbReference type="Proteomes" id="UP000054560">
    <property type="component" value="Unassembled WGS sequence"/>
</dbReference>
<feature type="region of interest" description="Disordered" evidence="5">
    <location>
        <begin position="1"/>
        <end position="50"/>
    </location>
</feature>
<dbReference type="Pfam" id="PF16004">
    <property type="entry name" value="EFTUD2"/>
    <property type="match status" value="1"/>
</dbReference>
<dbReference type="RefSeq" id="XP_014147214.1">
    <property type="nucleotide sequence ID" value="XM_014291739.1"/>
</dbReference>
<reference evidence="7 8" key="1">
    <citation type="submission" date="2011-02" db="EMBL/GenBank/DDBJ databases">
        <title>The Genome Sequence of Sphaeroforma arctica JP610.</title>
        <authorList>
            <consortium name="The Broad Institute Genome Sequencing Platform"/>
            <person name="Russ C."/>
            <person name="Cuomo C."/>
            <person name="Young S.K."/>
            <person name="Zeng Q."/>
            <person name="Gargeya S."/>
            <person name="Alvarado L."/>
            <person name="Berlin A."/>
            <person name="Chapman S.B."/>
            <person name="Chen Z."/>
            <person name="Freedman E."/>
            <person name="Gellesch M."/>
            <person name="Goldberg J."/>
            <person name="Griggs A."/>
            <person name="Gujja S."/>
            <person name="Heilman E."/>
            <person name="Heiman D."/>
            <person name="Howarth C."/>
            <person name="Mehta T."/>
            <person name="Neiman D."/>
            <person name="Pearson M."/>
            <person name="Roberts A."/>
            <person name="Saif S."/>
            <person name="Shea T."/>
            <person name="Shenoy N."/>
            <person name="Sisk P."/>
            <person name="Stolte C."/>
            <person name="Sykes S."/>
            <person name="White J."/>
            <person name="Yandava C."/>
            <person name="Burger G."/>
            <person name="Gray M.W."/>
            <person name="Holland P.W.H."/>
            <person name="King N."/>
            <person name="Lang F.B.F."/>
            <person name="Roger A.J."/>
            <person name="Ruiz-Trillo I."/>
            <person name="Haas B."/>
            <person name="Nusbaum C."/>
            <person name="Birren B."/>
        </authorList>
    </citation>
    <scope>NUCLEOTIDE SEQUENCE [LARGE SCALE GENOMIC DNA]</scope>
    <source>
        <strain evidence="7 8">JP610</strain>
    </source>
</reference>
<keyword evidence="8" id="KW-1185">Reference proteome</keyword>
<dbReference type="PROSITE" id="PS51722">
    <property type="entry name" value="G_TR_2"/>
    <property type="match status" value="1"/>
</dbReference>
<dbReference type="EMBL" id="KQ245792">
    <property type="protein sequence ID" value="KNC73312.1"/>
    <property type="molecule type" value="Genomic_DNA"/>
</dbReference>
<dbReference type="InterPro" id="IPR031950">
    <property type="entry name" value="EFTUD2_N"/>
</dbReference>
<dbReference type="OrthoDB" id="364892at2759"/>
<dbReference type="GO" id="GO:0005829">
    <property type="term" value="C:cytosol"/>
    <property type="evidence" value="ECO:0007669"/>
    <property type="project" value="TreeGrafter"/>
</dbReference>
<dbReference type="STRING" id="667725.A0A0L0F9B0"/>
<evidence type="ECO:0000256" key="5">
    <source>
        <dbReference type="SAM" id="MobiDB-lite"/>
    </source>
</evidence>
<dbReference type="GO" id="GO:0005525">
    <property type="term" value="F:GTP binding"/>
    <property type="evidence" value="ECO:0007669"/>
    <property type="project" value="InterPro"/>
</dbReference>
<keyword evidence="3" id="KW-0508">mRNA splicing</keyword>
<evidence type="ECO:0000259" key="6">
    <source>
        <dbReference type="PROSITE" id="PS51722"/>
    </source>
</evidence>
<evidence type="ECO:0000256" key="2">
    <source>
        <dbReference type="ARBA" id="ARBA00022664"/>
    </source>
</evidence>
<dbReference type="GO" id="GO:0000398">
    <property type="term" value="P:mRNA splicing, via spliceosome"/>
    <property type="evidence" value="ECO:0007669"/>
    <property type="project" value="TreeGrafter"/>
</dbReference>
<dbReference type="InterPro" id="IPR000795">
    <property type="entry name" value="T_Tr_GTP-bd_dom"/>
</dbReference>
<dbReference type="InterPro" id="IPR005225">
    <property type="entry name" value="Small_GTP-bd"/>
</dbReference>
<dbReference type="PRINTS" id="PR00315">
    <property type="entry name" value="ELONGATNFCT"/>
</dbReference>
<dbReference type="InterPro" id="IPR027417">
    <property type="entry name" value="P-loop_NTPase"/>
</dbReference>
<sequence length="466" mass="52433">MDDDLYDEFGNYIGPDLSDSDSDASDNEGKTAAEALWDEQESEETTQPGSELMDLGTHVEEITTDAVVLHEDKKYYPTANEVYGEDVETLIQEEDTQPLTVPIVDPVKVSKWGRSEKDLPRTTYSKEYLADITDNRDLIRNVALVGHLHHGKTTLMDCFVEQTHDVVPERGNVHLKYTDFLHIENDRGISIKSSPMTLLMENTKGKSYVINVIDTPGHVNFHDEAVAALRVCDGAVVVVDAVEGVMLSTQRLLKHIVSMGLSLTLCINKVDRLFLELKLPPADAYHKLRHTIDSVNLILQECVSPPNTSNEYYVSPLLGNVVFASSASNWSFTLESFAKLYIESYGFGDQMDHKDFAMRLWGDVFFNQKTRKFTKKASDSSAKRSFVEFVLEPIYKIYSQVVGDVDSTLVATLKDVGIYLKKDERVLNVRPLLKLVCERFFGPHSGFVDMCVQHIQSPAQHAKELV</sequence>
<evidence type="ECO:0000256" key="4">
    <source>
        <dbReference type="ARBA" id="ARBA00023242"/>
    </source>
</evidence>
<gene>
    <name evidence="7" type="ORF">SARC_14130</name>
</gene>
<dbReference type="NCBIfam" id="TIGR00231">
    <property type="entry name" value="small_GTP"/>
    <property type="match status" value="1"/>
</dbReference>
<dbReference type="PANTHER" id="PTHR42908:SF6">
    <property type="entry name" value="116 KDA U5 SMALL NUCLEAR RIBONUCLEOPROTEIN COMPONENT"/>
    <property type="match status" value="1"/>
</dbReference>
<dbReference type="GO" id="GO:0046540">
    <property type="term" value="C:U4/U6 x U5 tri-snRNP complex"/>
    <property type="evidence" value="ECO:0007669"/>
    <property type="project" value="TreeGrafter"/>
</dbReference>
<keyword evidence="2" id="KW-0507">mRNA processing</keyword>
<dbReference type="SUPFAM" id="SSF52540">
    <property type="entry name" value="P-loop containing nucleoside triphosphate hydrolases"/>
    <property type="match status" value="1"/>
</dbReference>
<dbReference type="GeneID" id="25914634"/>
<dbReference type="FunFam" id="3.90.1430.10:FF:000001">
    <property type="entry name" value="116 kDa U5 small nuclear ribonucleoprotein component"/>
    <property type="match status" value="1"/>
</dbReference>
<protein>
    <recommendedName>
        <fullName evidence="6">Tr-type G domain-containing protein</fullName>
    </recommendedName>
</protein>
<accession>A0A0L0F9B0</accession>
<feature type="non-terminal residue" evidence="7">
    <location>
        <position position="466"/>
    </location>
</feature>
<dbReference type="Gene3D" id="3.40.50.300">
    <property type="entry name" value="P-loop containing nucleotide triphosphate hydrolases"/>
    <property type="match status" value="1"/>
</dbReference>
<dbReference type="GO" id="GO:0003924">
    <property type="term" value="F:GTPase activity"/>
    <property type="evidence" value="ECO:0007669"/>
    <property type="project" value="InterPro"/>
</dbReference>
<dbReference type="GO" id="GO:0071007">
    <property type="term" value="C:U2-type catalytic step 2 spliceosome"/>
    <property type="evidence" value="ECO:0007669"/>
    <property type="project" value="TreeGrafter"/>
</dbReference>
<evidence type="ECO:0000313" key="8">
    <source>
        <dbReference type="Proteomes" id="UP000054560"/>
    </source>
</evidence>
<dbReference type="eggNOG" id="KOG0468">
    <property type="taxonomic scope" value="Eukaryota"/>
</dbReference>
<dbReference type="AlphaFoldDB" id="A0A0L0F9B0"/>